<evidence type="ECO:0000313" key="2">
    <source>
        <dbReference type="EMBL" id="QOP43538.1"/>
    </source>
</evidence>
<dbReference type="EMBL" id="CP041235">
    <property type="protein sequence ID" value="QOP43538.1"/>
    <property type="molecule type" value="Genomic_DNA"/>
</dbReference>
<accession>A0A7M1B4B2</accession>
<dbReference type="InterPro" id="IPR046164">
    <property type="entry name" value="DUF6166"/>
</dbReference>
<dbReference type="InterPro" id="IPR001387">
    <property type="entry name" value="Cro/C1-type_HTH"/>
</dbReference>
<evidence type="ECO:0000259" key="1">
    <source>
        <dbReference type="PROSITE" id="PS50943"/>
    </source>
</evidence>
<feature type="domain" description="HTH cro/C1-type" evidence="1">
    <location>
        <begin position="135"/>
        <end position="163"/>
    </location>
</feature>
<proteinExistence type="predicted"/>
<name>A0A7M1B4B2_9BACT</name>
<evidence type="ECO:0000313" key="3">
    <source>
        <dbReference type="Proteomes" id="UP000593719"/>
    </source>
</evidence>
<dbReference type="SUPFAM" id="SSF47413">
    <property type="entry name" value="lambda repressor-like DNA-binding domains"/>
    <property type="match status" value="1"/>
</dbReference>
<keyword evidence="3" id="KW-1185">Reference proteome</keyword>
<gene>
    <name evidence="2" type="ORF">FJR45_06065</name>
</gene>
<dbReference type="Proteomes" id="UP000593719">
    <property type="component" value="Chromosome"/>
</dbReference>
<dbReference type="InterPro" id="IPR010982">
    <property type="entry name" value="Lambda_DNA-bd_dom_sf"/>
</dbReference>
<dbReference type="AlphaFoldDB" id="A0A7M1B4B2"/>
<dbReference type="KEGG" id="ssei:FJR45_06065"/>
<dbReference type="Gene3D" id="1.10.260.40">
    <property type="entry name" value="lambda repressor-like DNA-binding domains"/>
    <property type="match status" value="1"/>
</dbReference>
<organism evidence="2 3">
    <name type="scientific">Sulfurimonas sediminis</name>
    <dbReference type="NCBI Taxonomy" id="2590020"/>
    <lineage>
        <taxon>Bacteria</taxon>
        <taxon>Pseudomonadati</taxon>
        <taxon>Campylobacterota</taxon>
        <taxon>Epsilonproteobacteria</taxon>
        <taxon>Campylobacterales</taxon>
        <taxon>Sulfurimonadaceae</taxon>
        <taxon>Sulfurimonas</taxon>
    </lineage>
</organism>
<dbReference type="Pfam" id="PF19663">
    <property type="entry name" value="DUF6166"/>
    <property type="match status" value="1"/>
</dbReference>
<reference evidence="2 3" key="1">
    <citation type="submission" date="2019-06" db="EMBL/GenBank/DDBJ databases">
        <title>Sulfurimonas gotlandica sp. nov., a chemoautotrophic and psychrotolerant epsilonproteobacterium isolated from a pelagic redoxcline, and an emended description of the genus Sulfurimonas.</title>
        <authorList>
            <person name="Wang S."/>
            <person name="Jiang L."/>
            <person name="Shao Z."/>
        </authorList>
    </citation>
    <scope>NUCLEOTIDE SEQUENCE [LARGE SCALE GENOMIC DNA]</scope>
    <source>
        <strain evidence="2 3">S2-6</strain>
    </source>
</reference>
<protein>
    <submittedName>
        <fullName evidence="2">XRE family transcriptional regulator</fullName>
    </submittedName>
</protein>
<dbReference type="PROSITE" id="PS50943">
    <property type="entry name" value="HTH_CROC1"/>
    <property type="match status" value="1"/>
</dbReference>
<dbReference type="GO" id="GO:0003677">
    <property type="term" value="F:DNA binding"/>
    <property type="evidence" value="ECO:0007669"/>
    <property type="project" value="InterPro"/>
</dbReference>
<sequence length="203" mass="23346">MALIMNNHVFKGHKTLLGNKFVTYKELNLPSRTDVHQYAKNGFDWGNTSKGALQLAFAILYQLSNKETAQMYAKEFCEDVVKQLNSRDWVLEASNVLAWMDTHCTTVTEIEQKRPKPKRLKPANRKIKKDKSNVVKDICKELQITQKQLAEVLEVPEGTVSSWAVKNEIPRLGKKAIEFYIQNTKNQKIVDSYRSFIELLQAS</sequence>